<keyword evidence="1" id="KW-0472">Membrane</keyword>
<keyword evidence="1" id="KW-1133">Transmembrane helix</keyword>
<feature type="transmembrane region" description="Helical" evidence="1">
    <location>
        <begin position="6"/>
        <end position="28"/>
    </location>
</feature>
<keyword evidence="3" id="KW-1185">Reference proteome</keyword>
<dbReference type="EMBL" id="CP049888">
    <property type="protein sequence ID" value="QIL50856.1"/>
    <property type="molecule type" value="Genomic_DNA"/>
</dbReference>
<dbReference type="Pfam" id="PF07537">
    <property type="entry name" value="CamS"/>
    <property type="match status" value="1"/>
</dbReference>
<evidence type="ECO:0000313" key="2">
    <source>
        <dbReference type="EMBL" id="QIL50856.1"/>
    </source>
</evidence>
<keyword evidence="1" id="KW-0812">Transmembrane</keyword>
<protein>
    <submittedName>
        <fullName evidence="2">CamS family sex pheromone protein</fullName>
    </submittedName>
</protein>
<dbReference type="Gene3D" id="3.10.570.10">
    <property type="entry name" value="sex pheromone staph- cam373 precursor domain"/>
    <property type="match status" value="1"/>
</dbReference>
<dbReference type="RefSeq" id="WP_166010864.1">
    <property type="nucleotide sequence ID" value="NZ_CP049888.1"/>
</dbReference>
<evidence type="ECO:0000256" key="1">
    <source>
        <dbReference type="SAM" id="Phobius"/>
    </source>
</evidence>
<proteinExistence type="predicted"/>
<accession>A0A6G8B0S6</accession>
<organism evidence="2 3">
    <name type="scientific">Weissella coleopterorum</name>
    <dbReference type="NCBI Taxonomy" id="2714949"/>
    <lineage>
        <taxon>Bacteria</taxon>
        <taxon>Bacillati</taxon>
        <taxon>Bacillota</taxon>
        <taxon>Bacilli</taxon>
        <taxon>Lactobacillales</taxon>
        <taxon>Lactobacillaceae</taxon>
        <taxon>Weissella</taxon>
    </lineage>
</organism>
<dbReference type="InterPro" id="IPR011426">
    <property type="entry name" value="CamS"/>
</dbReference>
<dbReference type="PIRSF" id="PIRSF012509">
    <property type="entry name" value="CamS"/>
    <property type="match status" value="1"/>
</dbReference>
<sequence>MRYIKWIGAVVGVVLLGGALIFFGNFYSKNSSKVESQKGKTTVNNKVATKKGIKLTGSNSNDQYQSVIKDGNYLVGKARGVTANQNGNQYNTVNFENGLLSLAKKSFSPKSYIFQEGQYLDTKTAQAWLKRKSNDNAVGLNPEDNGKTDDGRNPYYLQSIEEQDFMIQEDNSLKLKGIVLGLAMNTEDVYQKEEFGANFTQKIDDSTRIAKGQEIAAEVVARYRKMEGISADTPIIVGMFSQSSDDSLAGGSFYSYAESKSGTKLSDFKSINEQNVVLPMQEGTKNYKDMASGLNTQFVNFQNNIQGFFPNVSYVTGTANYADKNMTNLKVDITTQFYSQTEMDSFTNYVAQTAPSFLPTNVSVQIRIKTVEGIQAVLVQKSNGKSYDITRLSSD</sequence>
<dbReference type="CDD" id="cd13440">
    <property type="entry name" value="CamS_repeat_2"/>
    <property type="match status" value="1"/>
</dbReference>
<gene>
    <name evidence="2" type="ORF">G7084_05710</name>
</gene>
<reference evidence="2 3" key="1">
    <citation type="submission" date="2020-03" db="EMBL/GenBank/DDBJ databases">
        <title>Weissella sp. nov., isolated from Cybister lewisianus.</title>
        <authorList>
            <person name="Hyun D.-W."/>
            <person name="Bae J.-W."/>
        </authorList>
    </citation>
    <scope>NUCLEOTIDE SEQUENCE [LARGE SCALE GENOMIC DNA]</scope>
    <source>
        <strain evidence="2 3">HDW19</strain>
    </source>
</reference>
<dbReference type="KEGG" id="wco:G7084_05710"/>
<name>A0A6G8B0S6_9LACO</name>
<dbReference type="Proteomes" id="UP000500741">
    <property type="component" value="Chromosome"/>
</dbReference>
<evidence type="ECO:0000313" key="3">
    <source>
        <dbReference type="Proteomes" id="UP000500741"/>
    </source>
</evidence>
<dbReference type="CDD" id="cd13441">
    <property type="entry name" value="CamS_repeat_1"/>
    <property type="match status" value="1"/>
</dbReference>
<dbReference type="AlphaFoldDB" id="A0A6G8B0S6"/>